<evidence type="ECO:0000313" key="1">
    <source>
        <dbReference type="EMBL" id="RVU45537.1"/>
    </source>
</evidence>
<proteinExistence type="predicted"/>
<comment type="caution">
    <text evidence="1">The sequence shown here is derived from an EMBL/GenBank/DDBJ whole genome shotgun (WGS) entry which is preliminary data.</text>
</comment>
<name>A0A437RFJ1_9BURK</name>
<dbReference type="RefSeq" id="WP_128229626.1">
    <property type="nucleotide sequence ID" value="NZ_SACR01000004.1"/>
</dbReference>
<gene>
    <name evidence="1" type="ORF">EOE66_15615</name>
</gene>
<organism evidence="1 2">
    <name type="scientific">Rubrivivax rivuli</name>
    <dbReference type="NCBI Taxonomy" id="1862385"/>
    <lineage>
        <taxon>Bacteria</taxon>
        <taxon>Pseudomonadati</taxon>
        <taxon>Pseudomonadota</taxon>
        <taxon>Betaproteobacteria</taxon>
        <taxon>Burkholderiales</taxon>
        <taxon>Sphaerotilaceae</taxon>
        <taxon>Rubrivivax</taxon>
    </lineage>
</organism>
<dbReference type="Proteomes" id="UP000285575">
    <property type="component" value="Unassembled WGS sequence"/>
</dbReference>
<dbReference type="OrthoDB" id="8913370at2"/>
<dbReference type="EMBL" id="SACR01000004">
    <property type="protein sequence ID" value="RVU45537.1"/>
    <property type="molecule type" value="Genomic_DNA"/>
</dbReference>
<protein>
    <submittedName>
        <fullName evidence="1">Uncharacterized protein</fullName>
    </submittedName>
</protein>
<reference evidence="1 2" key="1">
    <citation type="submission" date="2019-01" db="EMBL/GenBank/DDBJ databases">
        <authorList>
            <person name="Chen W.-M."/>
        </authorList>
    </citation>
    <scope>NUCLEOTIDE SEQUENCE [LARGE SCALE GENOMIC DNA]</scope>
    <source>
        <strain evidence="1 2">KYPY4</strain>
    </source>
</reference>
<dbReference type="AlphaFoldDB" id="A0A437RFJ1"/>
<keyword evidence="2" id="KW-1185">Reference proteome</keyword>
<accession>A0A437RFJ1</accession>
<evidence type="ECO:0000313" key="2">
    <source>
        <dbReference type="Proteomes" id="UP000285575"/>
    </source>
</evidence>
<sequence>MALLRRVRAGVRAFFKHDIGVRREGGTVKLVLQPAEARLKKPPTREELEVRREKEELRVMREQLAALLDELPETRSALRHLVFVEQAVAKRGLKALHKLPVDVLEKALAQLEGLVTNWSPVGLASLRSKMAVAIIDREHRAPGDPENYQTAAVIDNAPSLAQEPEPDTGDDAALAAAYAALGHLAPGAGPAEVQMQGELHSPSARVVEREAVRPAARAPAEALQLRVLDT</sequence>